<dbReference type="SUPFAM" id="SSF53706">
    <property type="entry name" value="Formate dehydrogenase/DMSO reductase, domains 1-3"/>
    <property type="match status" value="1"/>
</dbReference>
<organism evidence="13 14">
    <name type="scientific">Carpinus fangiana</name>
    <dbReference type="NCBI Taxonomy" id="176857"/>
    <lineage>
        <taxon>Eukaryota</taxon>
        <taxon>Viridiplantae</taxon>
        <taxon>Streptophyta</taxon>
        <taxon>Embryophyta</taxon>
        <taxon>Tracheophyta</taxon>
        <taxon>Spermatophyta</taxon>
        <taxon>Magnoliopsida</taxon>
        <taxon>eudicotyledons</taxon>
        <taxon>Gunneridae</taxon>
        <taxon>Pentapetalae</taxon>
        <taxon>rosids</taxon>
        <taxon>fabids</taxon>
        <taxon>Fagales</taxon>
        <taxon>Betulaceae</taxon>
        <taxon>Carpinus</taxon>
    </lineage>
</organism>
<dbReference type="InterPro" id="IPR050123">
    <property type="entry name" value="Prok_molybdopt-oxidoreductase"/>
</dbReference>
<feature type="domain" description="4Fe-4S Mo/W bis-MGD-type" evidence="11">
    <location>
        <begin position="305"/>
        <end position="361"/>
    </location>
</feature>
<evidence type="ECO:0000259" key="11">
    <source>
        <dbReference type="PROSITE" id="PS51669"/>
    </source>
</evidence>
<sequence length="807" mass="87301">MDGRAEFCKRCRSVGKEQATQRLGELAPTEPLLGGQKVQDIIAFLPQPTPPTRLLLTQCFAARLRAPCGLRGASQGPAVPRAPLLRAPGDLPKWSSPLVSIEAGSALIQACEKAGVTIPRYCYHEKLMIAGNCRMCLVEVERAPKPVASCAWPVQPGMVVKTDSPLAHKAREGVMEFLLANHPLDCPICDQGGECDLQDQSMRYGADRGRFHELGGKRAVEDKNIGPLIKTSMNRCIHCTRCIRFANDIAGAPELGSTGRGNDMQIGTYLEKNLDTEMSGNVIDLCPVGALTSKPYAFRARPWELKHSESIDVLDGLGSNIRIDSRGLEVMRVIPRLNDDVNEEWINDKTRFACDGLKTQRLTTPLVRRDDQFHPATWEQALVEIGNAFQRLNPRGDEFKAVAGHLTDTETLVAMKDLANSINSENLALDQPGGSSAVAHGVDVRSNYSFNSLISGVEGADAILLVGTNPRHEAAGLNARIRKQWLRSDLAVGLVGEPFDSIFDVEHLGSDHAALQKALSGQWGKVLSGAQRPMIVVGSGVAEHPDAKAMFETIGSFVEKNKANFATEEWNGYNVLQRAASRTGAYEVGFTAPSSSTGSTTPKMVYLLGADEITAADLPKDAFVVYQGHHGDRGAALADVVLPGAAYTEKSATYVNTEGRVQMTRAATSLPGAARDDWKILRALSEYLGSPLPYDDIEGLRERMAEISPALRRYDLVESSSAQVAALSKVQLVERNKGSKATGEQLKRVIDNFYFTDAISRSSPTMARCSAAKASGNPKTNFLAQGYPDATPFYGPQDGADQLQASG</sequence>
<dbReference type="InterPro" id="IPR006656">
    <property type="entry name" value="Mopterin_OxRdtase"/>
</dbReference>
<feature type="domain" description="4Fe-4S His(Cys)3-ligated-type" evidence="12">
    <location>
        <begin position="166"/>
        <end position="205"/>
    </location>
</feature>
<dbReference type="GO" id="GO:0042773">
    <property type="term" value="P:ATP synthesis coupled electron transport"/>
    <property type="evidence" value="ECO:0007669"/>
    <property type="project" value="InterPro"/>
</dbReference>
<dbReference type="Gene3D" id="3.30.70.20">
    <property type="match status" value="1"/>
</dbReference>
<dbReference type="GO" id="GO:0046872">
    <property type="term" value="F:metal ion binding"/>
    <property type="evidence" value="ECO:0007669"/>
    <property type="project" value="UniProtKB-KW"/>
</dbReference>
<dbReference type="Gene3D" id="3.10.20.740">
    <property type="match status" value="1"/>
</dbReference>
<dbReference type="InterPro" id="IPR015405">
    <property type="entry name" value="NDUFS1-like_C"/>
</dbReference>
<evidence type="ECO:0000256" key="5">
    <source>
        <dbReference type="ARBA" id="ARBA00022967"/>
    </source>
</evidence>
<evidence type="ECO:0000313" key="14">
    <source>
        <dbReference type="Proteomes" id="UP000327013"/>
    </source>
</evidence>
<dbReference type="GO" id="GO:0016020">
    <property type="term" value="C:membrane"/>
    <property type="evidence" value="ECO:0007669"/>
    <property type="project" value="InterPro"/>
</dbReference>
<evidence type="ECO:0000256" key="10">
    <source>
        <dbReference type="SAM" id="MobiDB-lite"/>
    </source>
</evidence>
<gene>
    <name evidence="13" type="ORF">FH972_022500</name>
</gene>
<dbReference type="SUPFAM" id="SSF54862">
    <property type="entry name" value="4Fe-4S ferredoxins"/>
    <property type="match status" value="1"/>
</dbReference>
<comment type="cofactor">
    <cofactor evidence="1">
        <name>[4Fe-4S] cluster</name>
        <dbReference type="ChEBI" id="CHEBI:49883"/>
    </cofactor>
</comment>
<evidence type="ECO:0000259" key="12">
    <source>
        <dbReference type="PROSITE" id="PS51839"/>
    </source>
</evidence>
<dbReference type="Gene3D" id="3.30.200.210">
    <property type="match status" value="1"/>
</dbReference>
<keyword evidence="5" id="KW-1278">Translocase</keyword>
<dbReference type="Proteomes" id="UP000327013">
    <property type="component" value="Unassembled WGS sequence"/>
</dbReference>
<dbReference type="InterPro" id="IPR019574">
    <property type="entry name" value="NADH_UbQ_OxRdtase_Gsu_4Fe4S-bd"/>
</dbReference>
<dbReference type="SUPFAM" id="SSF54292">
    <property type="entry name" value="2Fe-2S ferredoxin-like"/>
    <property type="match status" value="1"/>
</dbReference>
<dbReference type="GO" id="GO:0008137">
    <property type="term" value="F:NADH dehydrogenase (ubiquinone) activity"/>
    <property type="evidence" value="ECO:0007669"/>
    <property type="project" value="InterPro"/>
</dbReference>
<keyword evidence="3" id="KW-0004">4Fe-4S</keyword>
<dbReference type="InterPro" id="IPR036010">
    <property type="entry name" value="2Fe-2S_ferredoxin-like_sf"/>
</dbReference>
<accession>A0A5N6KUP7</accession>
<dbReference type="FunFam" id="3.10.20.740:FF:000001">
    <property type="entry name" value="NADH-quinone oxidoreductase subunit G"/>
    <property type="match status" value="1"/>
</dbReference>
<dbReference type="FunFam" id="3.30.200.210:FF:000002">
    <property type="entry name" value="NADH-ubiquinone oxidoreductase 75 kDa subunit"/>
    <property type="match status" value="1"/>
</dbReference>
<dbReference type="FunFam" id="3.30.70.20:FF:000002">
    <property type="entry name" value="NADH-ubiquinone oxidoreductase 75 kDa subunit"/>
    <property type="match status" value="1"/>
</dbReference>
<dbReference type="CDD" id="cd00207">
    <property type="entry name" value="fer2"/>
    <property type="match status" value="1"/>
</dbReference>
<dbReference type="Pfam" id="PF13510">
    <property type="entry name" value="Fer2_4"/>
    <property type="match status" value="1"/>
</dbReference>
<dbReference type="Pfam" id="PF10588">
    <property type="entry name" value="NADH-G_4Fe-4S_3"/>
    <property type="match status" value="1"/>
</dbReference>
<dbReference type="CDD" id="cd02773">
    <property type="entry name" value="MopB_Res-Cmplx1_Nad11"/>
    <property type="match status" value="1"/>
</dbReference>
<dbReference type="GO" id="GO:0051539">
    <property type="term" value="F:4 iron, 4 sulfur cluster binding"/>
    <property type="evidence" value="ECO:0007669"/>
    <property type="project" value="UniProtKB-KW"/>
</dbReference>
<evidence type="ECO:0000256" key="6">
    <source>
        <dbReference type="ARBA" id="ARBA00023004"/>
    </source>
</evidence>
<keyword evidence="4" id="KW-0479">Metal-binding</keyword>
<evidence type="ECO:0000313" key="13">
    <source>
        <dbReference type="EMBL" id="KAB8342903.1"/>
    </source>
</evidence>
<dbReference type="InterPro" id="IPR010228">
    <property type="entry name" value="NADH_UbQ_OxRdtase_Gsu"/>
</dbReference>
<keyword evidence="6" id="KW-0408">Iron</keyword>
<dbReference type="Pfam" id="PF22151">
    <property type="entry name" value="Fer4_NDSU1"/>
    <property type="match status" value="1"/>
</dbReference>
<dbReference type="Pfam" id="PF22117">
    <property type="entry name" value="Fer4_Nqo3"/>
    <property type="match status" value="1"/>
</dbReference>
<feature type="region of interest" description="Disordered" evidence="10">
    <location>
        <begin position="786"/>
        <end position="807"/>
    </location>
</feature>
<dbReference type="InterPro" id="IPR000283">
    <property type="entry name" value="NADH_UbQ_OxRdtase_75kDa_su_CS"/>
</dbReference>
<comment type="cofactor">
    <cofactor evidence="9">
        <name>[2Fe-2S] cluster</name>
        <dbReference type="ChEBI" id="CHEBI:190135"/>
    </cofactor>
</comment>
<dbReference type="PANTHER" id="PTHR43105:SF13">
    <property type="entry name" value="NADH-UBIQUINONE OXIDOREDUCTASE 75 KDA SUBUNIT, MITOCHONDRIAL"/>
    <property type="match status" value="1"/>
</dbReference>
<dbReference type="PROSITE" id="PS51669">
    <property type="entry name" value="4FE4S_MOW_BIS_MGD"/>
    <property type="match status" value="1"/>
</dbReference>
<comment type="caution">
    <text evidence="13">The sequence shown here is derived from an EMBL/GenBank/DDBJ whole genome shotgun (WGS) entry which is preliminary data.</text>
</comment>
<evidence type="ECO:0000256" key="1">
    <source>
        <dbReference type="ARBA" id="ARBA00001966"/>
    </source>
</evidence>
<reference evidence="13 14" key="1">
    <citation type="submission" date="2019-06" db="EMBL/GenBank/DDBJ databases">
        <title>A chromosomal-level reference genome of Carpinus fangiana (Coryloideae, Betulaceae).</title>
        <authorList>
            <person name="Yang X."/>
            <person name="Wang Z."/>
            <person name="Zhang L."/>
            <person name="Hao G."/>
            <person name="Liu J."/>
            <person name="Yang Y."/>
        </authorList>
    </citation>
    <scope>NUCLEOTIDE SEQUENCE [LARGE SCALE GENOMIC DNA]</scope>
    <source>
        <strain evidence="13">Cfa_2016G</strain>
        <tissue evidence="13">Leaf</tissue>
    </source>
</reference>
<dbReference type="FunFam" id="3.40.50.740:FF:000033">
    <property type="entry name" value="NUAM protein"/>
    <property type="match status" value="1"/>
</dbReference>
<proteinExistence type="inferred from homology"/>
<dbReference type="PANTHER" id="PTHR43105">
    <property type="entry name" value="RESPIRATORY NITRATE REDUCTASE"/>
    <property type="match status" value="1"/>
</dbReference>
<dbReference type="PROSITE" id="PS51839">
    <property type="entry name" value="4FE4S_HC3"/>
    <property type="match status" value="1"/>
</dbReference>
<evidence type="ECO:0000256" key="9">
    <source>
        <dbReference type="ARBA" id="ARBA00034078"/>
    </source>
</evidence>
<dbReference type="PROSITE" id="PS00643">
    <property type="entry name" value="COMPLEX1_75K_3"/>
    <property type="match status" value="1"/>
</dbReference>
<dbReference type="AlphaFoldDB" id="A0A5N6KUP7"/>
<evidence type="ECO:0000256" key="2">
    <source>
        <dbReference type="ARBA" id="ARBA00005404"/>
    </source>
</evidence>
<dbReference type="OrthoDB" id="10249365at2759"/>
<dbReference type="Pfam" id="PF00384">
    <property type="entry name" value="Molybdopterin"/>
    <property type="match status" value="1"/>
</dbReference>
<evidence type="ECO:0000256" key="4">
    <source>
        <dbReference type="ARBA" id="ARBA00022723"/>
    </source>
</evidence>
<keyword evidence="14" id="KW-1185">Reference proteome</keyword>
<dbReference type="PROSITE" id="PS00641">
    <property type="entry name" value="COMPLEX1_75K_1"/>
    <property type="match status" value="1"/>
</dbReference>
<dbReference type="Gene3D" id="3.40.50.740">
    <property type="match status" value="1"/>
</dbReference>
<dbReference type="PROSITE" id="PS00642">
    <property type="entry name" value="COMPLEX1_75K_2"/>
    <property type="match status" value="1"/>
</dbReference>
<keyword evidence="7" id="KW-0411">Iron-sulfur</keyword>
<evidence type="ECO:0000256" key="3">
    <source>
        <dbReference type="ARBA" id="ARBA00022485"/>
    </source>
</evidence>
<keyword evidence="8" id="KW-0520">NAD</keyword>
<name>A0A5N6KUP7_9ROSI</name>
<dbReference type="InterPro" id="IPR006963">
    <property type="entry name" value="Mopterin_OxRdtase_4Fe-4S_dom"/>
</dbReference>
<evidence type="ECO:0000256" key="7">
    <source>
        <dbReference type="ARBA" id="ARBA00023014"/>
    </source>
</evidence>
<comment type="similarity">
    <text evidence="2">Belongs to the complex I 75 kDa subunit family.</text>
</comment>
<dbReference type="Pfam" id="PF09326">
    <property type="entry name" value="NADH_dhqG_C"/>
    <property type="match status" value="1"/>
</dbReference>
<dbReference type="SMART" id="SM00929">
    <property type="entry name" value="NADH-G_4Fe-4S_3"/>
    <property type="match status" value="1"/>
</dbReference>
<dbReference type="InterPro" id="IPR054351">
    <property type="entry name" value="NADH_UbQ_OxRdtase_ferredoxin"/>
</dbReference>
<dbReference type="InterPro" id="IPR001041">
    <property type="entry name" value="2Fe-2S_ferredoxin-type"/>
</dbReference>
<dbReference type="EMBL" id="VIBQ01000012">
    <property type="protein sequence ID" value="KAB8342903.1"/>
    <property type="molecule type" value="Genomic_DNA"/>
</dbReference>
<evidence type="ECO:0000256" key="8">
    <source>
        <dbReference type="ARBA" id="ARBA00023027"/>
    </source>
</evidence>
<dbReference type="NCBIfam" id="TIGR01973">
    <property type="entry name" value="NuoG"/>
    <property type="match status" value="1"/>
</dbReference>
<dbReference type="GO" id="GO:0016651">
    <property type="term" value="F:oxidoreductase activity, acting on NAD(P)H"/>
    <property type="evidence" value="ECO:0007669"/>
    <property type="project" value="InterPro"/>
</dbReference>
<protein>
    <submittedName>
        <fullName evidence="13">Uncharacterized protein</fullName>
    </submittedName>
</protein>